<accession>A0A2S2NSC2</accession>
<organism evidence="2">
    <name type="scientific">Schizaphis graminum</name>
    <name type="common">Green bug aphid</name>
    <dbReference type="NCBI Taxonomy" id="13262"/>
    <lineage>
        <taxon>Eukaryota</taxon>
        <taxon>Metazoa</taxon>
        <taxon>Ecdysozoa</taxon>
        <taxon>Arthropoda</taxon>
        <taxon>Hexapoda</taxon>
        <taxon>Insecta</taxon>
        <taxon>Pterygota</taxon>
        <taxon>Neoptera</taxon>
        <taxon>Paraneoptera</taxon>
        <taxon>Hemiptera</taxon>
        <taxon>Sternorrhyncha</taxon>
        <taxon>Aphidomorpha</taxon>
        <taxon>Aphidoidea</taxon>
        <taxon>Aphididae</taxon>
        <taxon>Aphidini</taxon>
        <taxon>Schizaphis</taxon>
    </lineage>
</organism>
<dbReference type="AlphaFoldDB" id="A0A2S2NSC2"/>
<feature type="region of interest" description="Disordered" evidence="1">
    <location>
        <begin position="1"/>
        <end position="23"/>
    </location>
</feature>
<dbReference type="EMBL" id="GGMR01007450">
    <property type="protein sequence ID" value="MBY20069.1"/>
    <property type="molecule type" value="Transcribed_RNA"/>
</dbReference>
<protein>
    <submittedName>
        <fullName evidence="2">Zinc finger MYM-type protein 5</fullName>
    </submittedName>
</protein>
<name>A0A2S2NSC2_SCHGA</name>
<evidence type="ECO:0000256" key="1">
    <source>
        <dbReference type="SAM" id="MobiDB-lite"/>
    </source>
</evidence>
<sequence length="241" mass="28379">MSNQDRDKFRSYPSGCQKRLKKQKNDEFIKKQQGFMFKFIQLSQPTTSSEQHIDPKENSLTAEAPMIFNNSDEISQLPYETNLVKVDGGKENVFDEYESISHRSEPVNSIDLVPLVDLRDVGNWPDIINSKVRVDIVKLGPYRKKCVKYPMSIVDKIERQFSGTYYSRKLPNGEYINRQWLIYSILKYRVYCFSCKIFPSHEEKIRISFLATIGINDWKHLSERLKSHEISRTHITSLRDW</sequence>
<proteinExistence type="predicted"/>
<evidence type="ECO:0000313" key="2">
    <source>
        <dbReference type="EMBL" id="MBY20069.1"/>
    </source>
</evidence>
<reference evidence="2" key="1">
    <citation type="submission" date="2018-04" db="EMBL/GenBank/DDBJ databases">
        <title>Transcriptome of Schizaphis graminum biotype I.</title>
        <authorList>
            <person name="Scully E.D."/>
            <person name="Geib S.M."/>
            <person name="Palmer N.A."/>
            <person name="Koch K."/>
            <person name="Bradshaw J."/>
            <person name="Heng-Moss T."/>
            <person name="Sarath G."/>
        </authorList>
    </citation>
    <scope>NUCLEOTIDE SEQUENCE</scope>
</reference>
<gene>
    <name evidence="2" type="primary">ZMYM5_1</name>
    <name evidence="2" type="ORF">g.131282</name>
</gene>
<feature type="compositionally biased region" description="Basic and acidic residues" evidence="1">
    <location>
        <begin position="1"/>
        <end position="10"/>
    </location>
</feature>